<dbReference type="SUPFAM" id="SSF102462">
    <property type="entry name" value="Peptidyl-tRNA hydrolase II"/>
    <property type="match status" value="1"/>
</dbReference>
<dbReference type="Gene3D" id="3.40.1490.10">
    <property type="entry name" value="Bit1"/>
    <property type="match status" value="1"/>
</dbReference>
<dbReference type="RefSeq" id="WP_039778211.1">
    <property type="nucleotide sequence ID" value="NZ_JAAXOR010000001.1"/>
</dbReference>
<accession>A0A231H1E3</accession>
<dbReference type="Pfam" id="PF09391">
    <property type="entry name" value="DUF2000"/>
    <property type="match status" value="1"/>
</dbReference>
<organism evidence="1 2">
    <name type="scientific">Nocardia cerradoensis</name>
    <dbReference type="NCBI Taxonomy" id="85688"/>
    <lineage>
        <taxon>Bacteria</taxon>
        <taxon>Bacillati</taxon>
        <taxon>Actinomycetota</taxon>
        <taxon>Actinomycetes</taxon>
        <taxon>Mycobacteriales</taxon>
        <taxon>Nocardiaceae</taxon>
        <taxon>Nocardia</taxon>
    </lineage>
</organism>
<evidence type="ECO:0008006" key="3">
    <source>
        <dbReference type="Google" id="ProtNLM"/>
    </source>
</evidence>
<dbReference type="InterPro" id="IPR023476">
    <property type="entry name" value="Pep_tRNA_hydro_II_dom_sf"/>
</dbReference>
<name>A0A231H1E3_9NOCA</name>
<dbReference type="AlphaFoldDB" id="A0A231H1E3"/>
<dbReference type="EMBL" id="NGAF01000013">
    <property type="protein sequence ID" value="OXR42641.1"/>
    <property type="molecule type" value="Genomic_DNA"/>
</dbReference>
<reference evidence="1 2" key="1">
    <citation type="submission" date="2017-07" db="EMBL/GenBank/DDBJ databases">
        <title>First draft Genome Sequence of Nocardia cerradoensis isolated from human infection.</title>
        <authorList>
            <person name="Carrasco G."/>
        </authorList>
    </citation>
    <scope>NUCLEOTIDE SEQUENCE [LARGE SCALE GENOMIC DNA]</scope>
    <source>
        <strain evidence="1 2">CNM20130759</strain>
    </source>
</reference>
<dbReference type="InterPro" id="IPR017021">
    <property type="entry name" value="UCP033763"/>
</dbReference>
<evidence type="ECO:0000313" key="1">
    <source>
        <dbReference type="EMBL" id="OXR42641.1"/>
    </source>
</evidence>
<dbReference type="PIRSF" id="PIRSF033736">
    <property type="entry name" value="UCP033763"/>
    <property type="match status" value="1"/>
</dbReference>
<keyword evidence="2" id="KW-1185">Reference proteome</keyword>
<evidence type="ECO:0000313" key="2">
    <source>
        <dbReference type="Proteomes" id="UP000215506"/>
    </source>
</evidence>
<dbReference type="Proteomes" id="UP000215506">
    <property type="component" value="Unassembled WGS sequence"/>
</dbReference>
<sequence>MTDRPEYKCAIVVSDELTTGLAVNAASVLSSTMGRRVEGLVGVDVKDADGVIHPGVISLPLPILTAPRDRVGVIARAAAERDEMFVVGFSSLAQGCRTYDEYIDKMAATPTAHLSPVGVGLHGRRKHVDKLVGSLPLFG</sequence>
<dbReference type="InterPro" id="IPR018988">
    <property type="entry name" value="DUF2000"/>
</dbReference>
<comment type="caution">
    <text evidence="1">The sequence shown here is derived from an EMBL/GenBank/DDBJ whole genome shotgun (WGS) entry which is preliminary data.</text>
</comment>
<protein>
    <recommendedName>
        <fullName evidence="3">DUF2000 domain-containing protein</fullName>
    </recommendedName>
</protein>
<gene>
    <name evidence="1" type="ORF">B7C42_05419</name>
</gene>
<proteinExistence type="predicted"/>